<dbReference type="Pfam" id="PF15477">
    <property type="entry name" value="SMAP"/>
    <property type="match status" value="1"/>
</dbReference>
<gene>
    <name evidence="3" type="ORF">LAZ67_4003905</name>
</gene>
<dbReference type="PANTHER" id="PTHR22426:SF2">
    <property type="entry name" value="ARGININE_SERINE-RICH COILED-COIL PROTEIN 2"/>
    <property type="match status" value="1"/>
</dbReference>
<name>A0ABY6KE47_9ARAC</name>
<keyword evidence="4" id="KW-1185">Reference proteome</keyword>
<proteinExistence type="predicted"/>
<organism evidence="3 4">
    <name type="scientific">Cordylochernes scorpioides</name>
    <dbReference type="NCBI Taxonomy" id="51811"/>
    <lineage>
        <taxon>Eukaryota</taxon>
        <taxon>Metazoa</taxon>
        <taxon>Ecdysozoa</taxon>
        <taxon>Arthropoda</taxon>
        <taxon>Chelicerata</taxon>
        <taxon>Arachnida</taxon>
        <taxon>Pseudoscorpiones</taxon>
        <taxon>Cheliferoidea</taxon>
        <taxon>Chernetidae</taxon>
        <taxon>Cordylochernes</taxon>
    </lineage>
</organism>
<dbReference type="EMBL" id="CP092866">
    <property type="protein sequence ID" value="UYV67107.1"/>
    <property type="molecule type" value="Genomic_DNA"/>
</dbReference>
<accession>A0ABY6KE47</accession>
<dbReference type="InterPro" id="IPR028124">
    <property type="entry name" value="SMAP_dom"/>
</dbReference>
<dbReference type="Proteomes" id="UP001235939">
    <property type="component" value="Chromosome 04"/>
</dbReference>
<dbReference type="PANTHER" id="PTHR22426">
    <property type="entry name" value="ARGININE_SERINE-RICH COILED-COIL PROTEIN 2"/>
    <property type="match status" value="1"/>
</dbReference>
<evidence type="ECO:0000313" key="4">
    <source>
        <dbReference type="Proteomes" id="UP001235939"/>
    </source>
</evidence>
<feature type="region of interest" description="Disordered" evidence="1">
    <location>
        <begin position="121"/>
        <end position="142"/>
    </location>
</feature>
<evidence type="ECO:0000256" key="1">
    <source>
        <dbReference type="SAM" id="MobiDB-lite"/>
    </source>
</evidence>
<sequence length="172" mass="19544">MGGNLSSTVHSDRHHCLFAADGAPLEEREGVSYRRKGRSEALRRSYDAKTKAMMGVTLPKYYNPTAINPFKYAEQIQKRKQLWQNTTDPKVDQNKTAVWSHTTFSQDKDGSKSAKFKKLMGIKEDDPAIPPPPEVRSTKDNEKIFKDLDRQYEMARISTHTHRGVGLGYASK</sequence>
<protein>
    <submittedName>
        <fullName evidence="3">RSRC2</fullName>
    </submittedName>
</protein>
<evidence type="ECO:0000259" key="2">
    <source>
        <dbReference type="Pfam" id="PF15477"/>
    </source>
</evidence>
<reference evidence="3 4" key="1">
    <citation type="submission" date="2022-01" db="EMBL/GenBank/DDBJ databases">
        <title>A chromosomal length assembly of Cordylochernes scorpioides.</title>
        <authorList>
            <person name="Zeh D."/>
            <person name="Zeh J."/>
        </authorList>
    </citation>
    <scope>NUCLEOTIDE SEQUENCE [LARGE SCALE GENOMIC DNA]</scope>
    <source>
        <strain evidence="3">IN4F17</strain>
        <tissue evidence="3">Whole Body</tissue>
    </source>
</reference>
<evidence type="ECO:0000313" key="3">
    <source>
        <dbReference type="EMBL" id="UYV67107.1"/>
    </source>
</evidence>
<feature type="domain" description="Small acidic protein-like" evidence="2">
    <location>
        <begin position="99"/>
        <end position="168"/>
    </location>
</feature>